<dbReference type="Proteomes" id="UP000265520">
    <property type="component" value="Unassembled WGS sequence"/>
</dbReference>
<sequence length="40" mass="4529">MTTLNAISNEEFSSREVVKLLSDNVVQDGWYGHVVYLGKE</sequence>
<accession>A0A392SI48</accession>
<name>A0A392SI48_9FABA</name>
<evidence type="ECO:0000313" key="1">
    <source>
        <dbReference type="EMBL" id="MCI48541.1"/>
    </source>
</evidence>
<protein>
    <submittedName>
        <fullName evidence="1">Uncharacterized protein</fullName>
    </submittedName>
</protein>
<feature type="non-terminal residue" evidence="1">
    <location>
        <position position="40"/>
    </location>
</feature>
<proteinExistence type="predicted"/>
<dbReference type="AlphaFoldDB" id="A0A392SI48"/>
<keyword evidence="2" id="KW-1185">Reference proteome</keyword>
<comment type="caution">
    <text evidence="1">The sequence shown here is derived from an EMBL/GenBank/DDBJ whole genome shotgun (WGS) entry which is preliminary data.</text>
</comment>
<evidence type="ECO:0000313" key="2">
    <source>
        <dbReference type="Proteomes" id="UP000265520"/>
    </source>
</evidence>
<organism evidence="1 2">
    <name type="scientific">Trifolium medium</name>
    <dbReference type="NCBI Taxonomy" id="97028"/>
    <lineage>
        <taxon>Eukaryota</taxon>
        <taxon>Viridiplantae</taxon>
        <taxon>Streptophyta</taxon>
        <taxon>Embryophyta</taxon>
        <taxon>Tracheophyta</taxon>
        <taxon>Spermatophyta</taxon>
        <taxon>Magnoliopsida</taxon>
        <taxon>eudicotyledons</taxon>
        <taxon>Gunneridae</taxon>
        <taxon>Pentapetalae</taxon>
        <taxon>rosids</taxon>
        <taxon>fabids</taxon>
        <taxon>Fabales</taxon>
        <taxon>Fabaceae</taxon>
        <taxon>Papilionoideae</taxon>
        <taxon>50 kb inversion clade</taxon>
        <taxon>NPAAA clade</taxon>
        <taxon>Hologalegina</taxon>
        <taxon>IRL clade</taxon>
        <taxon>Trifolieae</taxon>
        <taxon>Trifolium</taxon>
    </lineage>
</organism>
<dbReference type="EMBL" id="LXQA010387838">
    <property type="protein sequence ID" value="MCI48541.1"/>
    <property type="molecule type" value="Genomic_DNA"/>
</dbReference>
<reference evidence="1 2" key="1">
    <citation type="journal article" date="2018" name="Front. Plant Sci.">
        <title>Red Clover (Trifolium pratense) and Zigzag Clover (T. medium) - A Picture of Genomic Similarities and Differences.</title>
        <authorList>
            <person name="Dluhosova J."/>
            <person name="Istvanek J."/>
            <person name="Nedelnik J."/>
            <person name="Repkova J."/>
        </authorList>
    </citation>
    <scope>NUCLEOTIDE SEQUENCE [LARGE SCALE GENOMIC DNA]</scope>
    <source>
        <strain evidence="2">cv. 10/8</strain>
        <tissue evidence="1">Leaf</tissue>
    </source>
</reference>